<dbReference type="GO" id="GO:0016020">
    <property type="term" value="C:membrane"/>
    <property type="evidence" value="ECO:0007669"/>
    <property type="project" value="TreeGrafter"/>
</dbReference>
<dbReference type="KEGG" id="lak:106152203"/>
<reference evidence="4" key="1">
    <citation type="submission" date="2025-08" db="UniProtKB">
        <authorList>
            <consortium name="RefSeq"/>
        </authorList>
    </citation>
    <scope>IDENTIFICATION</scope>
    <source>
        <tissue evidence="4">Gonads</tissue>
    </source>
</reference>
<keyword evidence="3" id="KW-1185">Reference proteome</keyword>
<protein>
    <submittedName>
        <fullName evidence="4">Cytochrome P450 20A1-like</fullName>
    </submittedName>
</protein>
<dbReference type="SUPFAM" id="SSF48264">
    <property type="entry name" value="Cytochrome P450"/>
    <property type="match status" value="1"/>
</dbReference>
<dbReference type="InterPro" id="IPR036396">
    <property type="entry name" value="Cyt_P450_sf"/>
</dbReference>
<evidence type="ECO:0000256" key="2">
    <source>
        <dbReference type="SAM" id="MobiDB-lite"/>
    </source>
</evidence>
<name>A0A1S3H7S5_LINAN</name>
<comment type="similarity">
    <text evidence="1">Belongs to the cytochrome P450 family.</text>
</comment>
<dbReference type="RefSeq" id="XP_013381169.1">
    <property type="nucleotide sequence ID" value="XM_013525715.1"/>
</dbReference>
<dbReference type="Pfam" id="PF00067">
    <property type="entry name" value="p450"/>
    <property type="match status" value="1"/>
</dbReference>
<dbReference type="Gene3D" id="1.10.630.10">
    <property type="entry name" value="Cytochrome P450"/>
    <property type="match status" value="1"/>
</dbReference>
<dbReference type="OrthoDB" id="6284331at2759"/>
<dbReference type="GO" id="GO:0020037">
    <property type="term" value="F:heme binding"/>
    <property type="evidence" value="ECO:0007669"/>
    <property type="project" value="InterPro"/>
</dbReference>
<gene>
    <name evidence="4" type="primary">LOC106152203</name>
</gene>
<dbReference type="GO" id="GO:0005506">
    <property type="term" value="F:iron ion binding"/>
    <property type="evidence" value="ECO:0007669"/>
    <property type="project" value="InterPro"/>
</dbReference>
<dbReference type="InterPro" id="IPR001128">
    <property type="entry name" value="Cyt_P450"/>
</dbReference>
<dbReference type="GeneID" id="106152203"/>
<dbReference type="PANTHER" id="PTHR24280">
    <property type="entry name" value="CYTOCHROME P450 20A1"/>
    <property type="match status" value="1"/>
</dbReference>
<dbReference type="GO" id="GO:0016705">
    <property type="term" value="F:oxidoreductase activity, acting on paired donors, with incorporation or reduction of molecular oxygen"/>
    <property type="evidence" value="ECO:0007669"/>
    <property type="project" value="InterPro"/>
</dbReference>
<dbReference type="InParanoid" id="A0A1S3H7S5"/>
<evidence type="ECO:0000256" key="1">
    <source>
        <dbReference type="ARBA" id="ARBA00010617"/>
    </source>
</evidence>
<proteinExistence type="inferred from homology"/>
<dbReference type="PANTHER" id="PTHR24280:SF4">
    <property type="entry name" value="CYTOCHROME P450 20A1"/>
    <property type="match status" value="1"/>
</dbReference>
<accession>A0A1S3H7S5</accession>
<sequence length="243" mass="28568">MYLLLLSVVLAVFVLLVLLPMIKTKILGRSNSGNDIPGLNTKDIKHGNLDLVKKHGNLHEFLLWLHQQYGPIAKFWFGEQMVVSIASPQLFKETSHMFDRPPVLYEFLVPLITRKSIQVTNKEEGKWKRKTYDPCYSHRYVMEYMPVFQRLAEEMVEEWSRLPRGQHVPCRQEVLLLALKAITQCSFGDYIQEGEQVVKFWEAFETCWLDFDKRLRGDEPNPGSEREKKFNDDIHHKISKFRS</sequence>
<evidence type="ECO:0000313" key="4">
    <source>
        <dbReference type="RefSeq" id="XP_013381169.1"/>
    </source>
</evidence>
<evidence type="ECO:0000313" key="3">
    <source>
        <dbReference type="Proteomes" id="UP000085678"/>
    </source>
</evidence>
<dbReference type="InterPro" id="IPR052666">
    <property type="entry name" value="CYP450_20A1-like"/>
</dbReference>
<dbReference type="Proteomes" id="UP000085678">
    <property type="component" value="Unplaced"/>
</dbReference>
<feature type="compositionally biased region" description="Basic and acidic residues" evidence="2">
    <location>
        <begin position="219"/>
        <end position="236"/>
    </location>
</feature>
<dbReference type="AlphaFoldDB" id="A0A1S3H7S5"/>
<dbReference type="GO" id="GO:0004497">
    <property type="term" value="F:monooxygenase activity"/>
    <property type="evidence" value="ECO:0007669"/>
    <property type="project" value="InterPro"/>
</dbReference>
<organism evidence="3 4">
    <name type="scientific">Lingula anatina</name>
    <name type="common">Brachiopod</name>
    <name type="synonym">Lingula unguis</name>
    <dbReference type="NCBI Taxonomy" id="7574"/>
    <lineage>
        <taxon>Eukaryota</taxon>
        <taxon>Metazoa</taxon>
        <taxon>Spiralia</taxon>
        <taxon>Lophotrochozoa</taxon>
        <taxon>Brachiopoda</taxon>
        <taxon>Linguliformea</taxon>
        <taxon>Lingulata</taxon>
        <taxon>Lingulida</taxon>
        <taxon>Linguloidea</taxon>
        <taxon>Lingulidae</taxon>
        <taxon>Lingula</taxon>
    </lineage>
</organism>
<feature type="region of interest" description="Disordered" evidence="2">
    <location>
        <begin position="219"/>
        <end position="243"/>
    </location>
</feature>